<proteinExistence type="inferred from homology"/>
<keyword evidence="6" id="KW-0378">Hydrolase</keyword>
<organism evidence="12 13">
    <name type="scientific">Solibaculum mannosilyticum</name>
    <dbReference type="NCBI Taxonomy" id="2780922"/>
    <lineage>
        <taxon>Bacteria</taxon>
        <taxon>Bacillati</taxon>
        <taxon>Bacillota</taxon>
        <taxon>Clostridia</taxon>
        <taxon>Eubacteriales</taxon>
        <taxon>Oscillospiraceae</taxon>
        <taxon>Solibaculum</taxon>
    </lineage>
</organism>
<dbReference type="Proteomes" id="UP000593890">
    <property type="component" value="Chromosome"/>
</dbReference>
<dbReference type="KEGG" id="sman:C12CBH8_15830"/>
<evidence type="ECO:0000256" key="4">
    <source>
        <dbReference type="ARBA" id="ARBA00022679"/>
    </source>
</evidence>
<dbReference type="SUPFAM" id="SSF64438">
    <property type="entry name" value="CNF1/YfiH-like putative cysteine hydrolases"/>
    <property type="match status" value="1"/>
</dbReference>
<keyword evidence="7" id="KW-0862">Zinc</keyword>
<dbReference type="EMBL" id="AP023321">
    <property type="protein sequence ID" value="BCI60944.1"/>
    <property type="molecule type" value="Genomic_DNA"/>
</dbReference>
<dbReference type="Gene3D" id="3.60.140.10">
    <property type="entry name" value="CNF1/YfiH-like putative cysteine hydrolases"/>
    <property type="match status" value="1"/>
</dbReference>
<evidence type="ECO:0000256" key="3">
    <source>
        <dbReference type="ARBA" id="ARBA00007353"/>
    </source>
</evidence>
<evidence type="ECO:0000256" key="6">
    <source>
        <dbReference type="ARBA" id="ARBA00022801"/>
    </source>
</evidence>
<comment type="catalytic activity">
    <reaction evidence="8">
        <text>adenosine + H2O + H(+) = inosine + NH4(+)</text>
        <dbReference type="Rhea" id="RHEA:24408"/>
        <dbReference type="ChEBI" id="CHEBI:15377"/>
        <dbReference type="ChEBI" id="CHEBI:15378"/>
        <dbReference type="ChEBI" id="CHEBI:16335"/>
        <dbReference type="ChEBI" id="CHEBI:17596"/>
        <dbReference type="ChEBI" id="CHEBI:28938"/>
        <dbReference type="EC" id="3.5.4.4"/>
    </reaction>
    <physiologicalReaction direction="left-to-right" evidence="8">
        <dbReference type="Rhea" id="RHEA:24409"/>
    </physiologicalReaction>
</comment>
<dbReference type="PANTHER" id="PTHR30616:SF2">
    <property type="entry name" value="PURINE NUCLEOSIDE PHOSPHORYLASE LACC1"/>
    <property type="match status" value="1"/>
</dbReference>
<dbReference type="GO" id="GO:0005507">
    <property type="term" value="F:copper ion binding"/>
    <property type="evidence" value="ECO:0007669"/>
    <property type="project" value="TreeGrafter"/>
</dbReference>
<comment type="function">
    <text evidence="2">Purine nucleoside enzyme that catalyzes the phosphorolysis of adenosine and inosine nucleosides, yielding D-ribose 1-phosphate and the respective free bases, adenine and hypoxanthine. Also catalyzes the phosphorolysis of S-methyl-5'-thioadenosine into adenine and S-methyl-5-thio-alpha-D-ribose 1-phosphate. Also has adenosine deaminase activity.</text>
</comment>
<evidence type="ECO:0000256" key="10">
    <source>
        <dbReference type="ARBA" id="ARBA00049893"/>
    </source>
</evidence>
<comment type="catalytic activity">
    <reaction evidence="10">
        <text>S-methyl-5'-thioadenosine + phosphate = 5-(methylsulfanyl)-alpha-D-ribose 1-phosphate + adenine</text>
        <dbReference type="Rhea" id="RHEA:11852"/>
        <dbReference type="ChEBI" id="CHEBI:16708"/>
        <dbReference type="ChEBI" id="CHEBI:17509"/>
        <dbReference type="ChEBI" id="CHEBI:43474"/>
        <dbReference type="ChEBI" id="CHEBI:58533"/>
        <dbReference type="EC" id="2.4.2.28"/>
    </reaction>
    <physiologicalReaction direction="left-to-right" evidence="10">
        <dbReference type="Rhea" id="RHEA:11853"/>
    </physiologicalReaction>
</comment>
<comment type="catalytic activity">
    <reaction evidence="9">
        <text>adenosine + phosphate = alpha-D-ribose 1-phosphate + adenine</text>
        <dbReference type="Rhea" id="RHEA:27642"/>
        <dbReference type="ChEBI" id="CHEBI:16335"/>
        <dbReference type="ChEBI" id="CHEBI:16708"/>
        <dbReference type="ChEBI" id="CHEBI:43474"/>
        <dbReference type="ChEBI" id="CHEBI:57720"/>
        <dbReference type="EC" id="2.4.2.1"/>
    </reaction>
    <physiologicalReaction direction="left-to-right" evidence="9">
        <dbReference type="Rhea" id="RHEA:27643"/>
    </physiologicalReaction>
</comment>
<gene>
    <name evidence="12" type="ORF">C12CBH8_15830</name>
</gene>
<dbReference type="AlphaFoldDB" id="A0A7I8D8I9"/>
<comment type="similarity">
    <text evidence="3 11">Belongs to the purine nucleoside phosphorylase YfiH/LACC1 family.</text>
</comment>
<evidence type="ECO:0000256" key="1">
    <source>
        <dbReference type="ARBA" id="ARBA00000553"/>
    </source>
</evidence>
<dbReference type="PANTHER" id="PTHR30616">
    <property type="entry name" value="UNCHARACTERIZED PROTEIN YFIH"/>
    <property type="match status" value="1"/>
</dbReference>
<evidence type="ECO:0000256" key="5">
    <source>
        <dbReference type="ARBA" id="ARBA00022723"/>
    </source>
</evidence>
<evidence type="ECO:0000256" key="11">
    <source>
        <dbReference type="RuleBase" id="RU361274"/>
    </source>
</evidence>
<evidence type="ECO:0000313" key="13">
    <source>
        <dbReference type="Proteomes" id="UP000593890"/>
    </source>
</evidence>
<protein>
    <recommendedName>
        <fullName evidence="11">Purine nucleoside phosphorylase</fullName>
    </recommendedName>
</protein>
<dbReference type="GO" id="GO:0016787">
    <property type="term" value="F:hydrolase activity"/>
    <property type="evidence" value="ECO:0007669"/>
    <property type="project" value="UniProtKB-KW"/>
</dbReference>
<evidence type="ECO:0000256" key="8">
    <source>
        <dbReference type="ARBA" id="ARBA00047989"/>
    </source>
</evidence>
<accession>A0A7I8D8I9</accession>
<evidence type="ECO:0000256" key="2">
    <source>
        <dbReference type="ARBA" id="ARBA00003215"/>
    </source>
</evidence>
<dbReference type="InterPro" id="IPR011324">
    <property type="entry name" value="Cytotoxic_necrot_fac-like_cat"/>
</dbReference>
<dbReference type="NCBIfam" id="TIGR00726">
    <property type="entry name" value="peptidoglycan editing factor PgeF"/>
    <property type="match status" value="1"/>
</dbReference>
<dbReference type="Pfam" id="PF02578">
    <property type="entry name" value="Cu-oxidase_4"/>
    <property type="match status" value="1"/>
</dbReference>
<comment type="catalytic activity">
    <reaction evidence="1">
        <text>inosine + phosphate = alpha-D-ribose 1-phosphate + hypoxanthine</text>
        <dbReference type="Rhea" id="RHEA:27646"/>
        <dbReference type="ChEBI" id="CHEBI:17368"/>
        <dbReference type="ChEBI" id="CHEBI:17596"/>
        <dbReference type="ChEBI" id="CHEBI:43474"/>
        <dbReference type="ChEBI" id="CHEBI:57720"/>
        <dbReference type="EC" id="2.4.2.1"/>
    </reaction>
    <physiologicalReaction direction="left-to-right" evidence="1">
        <dbReference type="Rhea" id="RHEA:27647"/>
    </physiologicalReaction>
</comment>
<sequence length="281" mass="31008">MSLQDSNMMVKQKDGVVTLHFPMLEEVEGISHAFSTRLGGVSQGIFSSMNLSFGRGDSDENVRENYRRICAANGFDPEGLVASDQDHHTNVRIVTAEDKGKGIWRPKDYQSVDAVVTQEPGVTLVTYYADCVPLFFVDPVKRVVALAHAGWRGTVGRIGEVTVRKMEEAFGCRPQDLLAAVGPSIGPCCYEVDEPVYQQFAALNLKDGARWMPESGGGKYKLDLWNINRQILSDAGVMPEHIQMAELCTCCNPDQLFSHRASHGQRGGMAAFLQIRPSERV</sequence>
<reference evidence="13" key="1">
    <citation type="submission" date="2020-07" db="EMBL/GenBank/DDBJ databases">
        <title>Complete genome sequencing of Clostridia bacterium strain 12CBH8.</title>
        <authorList>
            <person name="Sakamoto M."/>
            <person name="Murakami T."/>
            <person name="Mori H."/>
        </authorList>
    </citation>
    <scope>NUCLEOTIDE SEQUENCE [LARGE SCALE GENOMIC DNA]</scope>
    <source>
        <strain evidence="13">12CBH8</strain>
    </source>
</reference>
<evidence type="ECO:0000313" key="12">
    <source>
        <dbReference type="EMBL" id="BCI60944.1"/>
    </source>
</evidence>
<keyword evidence="5" id="KW-0479">Metal-binding</keyword>
<dbReference type="InterPro" id="IPR003730">
    <property type="entry name" value="Cu_polyphenol_OxRdtase"/>
</dbReference>
<dbReference type="RefSeq" id="WP_246441396.1">
    <property type="nucleotide sequence ID" value="NZ_AP023321.1"/>
</dbReference>
<dbReference type="InterPro" id="IPR038371">
    <property type="entry name" value="Cu_polyphenol_OxRdtase_sf"/>
</dbReference>
<name>A0A7I8D8I9_9FIRM</name>
<dbReference type="CDD" id="cd16833">
    <property type="entry name" value="YfiH"/>
    <property type="match status" value="1"/>
</dbReference>
<keyword evidence="4" id="KW-0808">Transferase</keyword>
<evidence type="ECO:0000256" key="7">
    <source>
        <dbReference type="ARBA" id="ARBA00022833"/>
    </source>
</evidence>
<keyword evidence="13" id="KW-1185">Reference proteome</keyword>
<dbReference type="GO" id="GO:0017061">
    <property type="term" value="F:S-methyl-5-thioadenosine phosphorylase activity"/>
    <property type="evidence" value="ECO:0007669"/>
    <property type="project" value="UniProtKB-EC"/>
</dbReference>
<evidence type="ECO:0000256" key="9">
    <source>
        <dbReference type="ARBA" id="ARBA00048968"/>
    </source>
</evidence>